<name>W4LHV2_ENTF1</name>
<accession>W4LHV2</accession>
<evidence type="ECO:0008006" key="4">
    <source>
        <dbReference type="Google" id="ProtNLM"/>
    </source>
</evidence>
<feature type="transmembrane region" description="Helical" evidence="1">
    <location>
        <begin position="12"/>
        <end position="32"/>
    </location>
</feature>
<evidence type="ECO:0000256" key="1">
    <source>
        <dbReference type="SAM" id="Phobius"/>
    </source>
</evidence>
<dbReference type="InterPro" id="IPR045781">
    <property type="entry name" value="SxtJ"/>
</dbReference>
<comment type="caution">
    <text evidence="2">The sequence shown here is derived from an EMBL/GenBank/DDBJ whole genome shotgun (WGS) entry which is preliminary data.</text>
</comment>
<keyword evidence="1" id="KW-1133">Transmembrane helix</keyword>
<dbReference type="PATRIC" id="fig|1429438.4.peg.4743"/>
<dbReference type="HOGENOM" id="CLU_127055_0_0_7"/>
<dbReference type="Pfam" id="PF19588">
    <property type="entry name" value="SxtJ"/>
    <property type="match status" value="1"/>
</dbReference>
<gene>
    <name evidence="2" type="ORF">ETSY1_24745</name>
</gene>
<reference evidence="2 3" key="1">
    <citation type="journal article" date="2014" name="Nature">
        <title>An environmental bacterial taxon with a large and distinct metabolic repertoire.</title>
        <authorList>
            <person name="Wilson M.C."/>
            <person name="Mori T."/>
            <person name="Ruckert C."/>
            <person name="Uria A.R."/>
            <person name="Helf M.J."/>
            <person name="Takada K."/>
            <person name="Gernert C."/>
            <person name="Steffens U.A."/>
            <person name="Heycke N."/>
            <person name="Schmitt S."/>
            <person name="Rinke C."/>
            <person name="Helfrich E.J."/>
            <person name="Brachmann A.O."/>
            <person name="Gurgui C."/>
            <person name="Wakimoto T."/>
            <person name="Kracht M."/>
            <person name="Crusemann M."/>
            <person name="Hentschel U."/>
            <person name="Abe I."/>
            <person name="Matsunaga S."/>
            <person name="Kalinowski J."/>
            <person name="Takeyama H."/>
            <person name="Piel J."/>
        </authorList>
    </citation>
    <scope>NUCLEOTIDE SEQUENCE [LARGE SCALE GENOMIC DNA]</scope>
    <source>
        <strain evidence="3">TSY1</strain>
    </source>
</reference>
<dbReference type="AlphaFoldDB" id="W4LHV2"/>
<dbReference type="Proteomes" id="UP000019141">
    <property type="component" value="Unassembled WGS sequence"/>
</dbReference>
<evidence type="ECO:0000313" key="2">
    <source>
        <dbReference type="EMBL" id="ETW96901.1"/>
    </source>
</evidence>
<protein>
    <recommendedName>
        <fullName evidence="4">SxtJ</fullName>
    </recommendedName>
</protein>
<keyword evidence="3" id="KW-1185">Reference proteome</keyword>
<keyword evidence="1" id="KW-0472">Membrane</keyword>
<evidence type="ECO:0000313" key="3">
    <source>
        <dbReference type="Proteomes" id="UP000019141"/>
    </source>
</evidence>
<keyword evidence="1" id="KW-0812">Transmembrane</keyword>
<sequence>MQQYSEATPKQLRSFGLLVGAIFAVISLWPVFWHGETLRSWAMIVAGVLAVPAVIMPKSLKLVYRGWMAIGDVLGWINTRIILGIVFYGVVTPIGAYRRWRGYDPMRRGWDPQAETYRVLRESREATHMQRQF</sequence>
<dbReference type="EMBL" id="AZHW01000729">
    <property type="protein sequence ID" value="ETW96901.1"/>
    <property type="molecule type" value="Genomic_DNA"/>
</dbReference>
<organism evidence="2 3">
    <name type="scientific">Entotheonella factor</name>
    <dbReference type="NCBI Taxonomy" id="1429438"/>
    <lineage>
        <taxon>Bacteria</taxon>
        <taxon>Pseudomonadati</taxon>
        <taxon>Nitrospinota/Tectimicrobiota group</taxon>
        <taxon>Candidatus Tectimicrobiota</taxon>
        <taxon>Candidatus Entotheonellia</taxon>
        <taxon>Candidatus Entotheonellales</taxon>
        <taxon>Candidatus Entotheonellaceae</taxon>
        <taxon>Candidatus Entotheonella</taxon>
    </lineage>
</organism>
<feature type="transmembrane region" description="Helical" evidence="1">
    <location>
        <begin position="77"/>
        <end position="97"/>
    </location>
</feature>
<feature type="transmembrane region" description="Helical" evidence="1">
    <location>
        <begin position="38"/>
        <end position="56"/>
    </location>
</feature>
<proteinExistence type="predicted"/>